<evidence type="ECO:0000259" key="5">
    <source>
        <dbReference type="PROSITE" id="PS51335"/>
    </source>
</evidence>
<evidence type="ECO:0000256" key="4">
    <source>
        <dbReference type="ARBA" id="ARBA00024863"/>
    </source>
</evidence>
<dbReference type="GO" id="GO:0006915">
    <property type="term" value="P:apoptotic process"/>
    <property type="evidence" value="ECO:0007669"/>
    <property type="project" value="UniProtKB-KW"/>
</dbReference>
<dbReference type="AlphaFoldDB" id="A0A7R9GS59"/>
<dbReference type="PROSITE" id="PS51335">
    <property type="entry name" value="ELMO"/>
    <property type="match status" value="1"/>
</dbReference>
<dbReference type="SUPFAM" id="SSF48371">
    <property type="entry name" value="ARM repeat"/>
    <property type="match status" value="1"/>
</dbReference>
<dbReference type="GO" id="GO:0006909">
    <property type="term" value="P:phagocytosis"/>
    <property type="evidence" value="ECO:0007669"/>
    <property type="project" value="UniProtKB-KW"/>
</dbReference>
<keyword evidence="2" id="KW-0581">Phagocytosis</keyword>
<organism evidence="6">
    <name type="scientific">Timema cristinae</name>
    <name type="common">Walking stick</name>
    <dbReference type="NCBI Taxonomy" id="61476"/>
    <lineage>
        <taxon>Eukaryota</taxon>
        <taxon>Metazoa</taxon>
        <taxon>Ecdysozoa</taxon>
        <taxon>Arthropoda</taxon>
        <taxon>Hexapoda</taxon>
        <taxon>Insecta</taxon>
        <taxon>Pterygota</taxon>
        <taxon>Neoptera</taxon>
        <taxon>Polyneoptera</taxon>
        <taxon>Phasmatodea</taxon>
        <taxon>Timematodea</taxon>
        <taxon>Timematoidea</taxon>
        <taxon>Timematidae</taxon>
        <taxon>Timema</taxon>
    </lineage>
</organism>
<comment type="function">
    <text evidence="4">Involved in cytoskeletal rearrangements required for phagocytosis of apoptotic cells and cell motility. Acts in association with DOCK1 and CRK. Was initially proposed to be required in complex with DOCK1 to activate Rac Rho small GTPases. May enhance the guanine nucleotide exchange factor (GEF) activity of DOCK1.</text>
</comment>
<feature type="domain" description="ELMO" evidence="5">
    <location>
        <begin position="313"/>
        <end position="528"/>
    </location>
</feature>
<dbReference type="GO" id="GO:0048870">
    <property type="term" value="P:cell motility"/>
    <property type="evidence" value="ECO:0007669"/>
    <property type="project" value="TreeGrafter"/>
</dbReference>
<dbReference type="InterPro" id="IPR011989">
    <property type="entry name" value="ARM-like"/>
</dbReference>
<evidence type="ECO:0000256" key="3">
    <source>
        <dbReference type="ARBA" id="ARBA00023036"/>
    </source>
</evidence>
<dbReference type="CDD" id="cd13359">
    <property type="entry name" value="PH_ELMO1_CED-12"/>
    <property type="match status" value="1"/>
</dbReference>
<dbReference type="Pfam" id="PF04727">
    <property type="entry name" value="ELMO_CED12"/>
    <property type="match status" value="2"/>
</dbReference>
<dbReference type="InterPro" id="IPR001849">
    <property type="entry name" value="PH_domain"/>
</dbReference>
<evidence type="ECO:0000256" key="1">
    <source>
        <dbReference type="ARBA" id="ARBA00022703"/>
    </source>
</evidence>
<dbReference type="Gene3D" id="1.25.10.10">
    <property type="entry name" value="Leucine-rich Repeat Variant"/>
    <property type="match status" value="1"/>
</dbReference>
<sequence>MPAIKDANIVKIAVEMTGQNPQLIEFNQKQPLAATIQELCNGWGLSDPDQYALQFSENNNQNYITEKNRNEIKNGSVLRLNLSPSTTAHDILQKLNTGTNDEKTKSLEKLSKLSVDMTFALEFINKQGLALIISMIEGGKCKGDMLAYSLMAFVELMDHGIVSWDILEVPFINKVASYVNNQAVAQDAKIIQASLSILENIVLNSSGKYGLVEKEVTFPNLVMHLQSHNPVIQLNAIALINALFLKADNVKRKAVSATLCSKQVRNVILSNIIQSASGQVGAEMAHQLYVLQNLMLALLEQRMNLKMDPQDQDAHDKIKELRRIAFDTDGSGFGGEVTARRQLGGFAKDYKKLGFKYDINPALDFTETPPGMLALDCMVYFARNHTESYTKVGLKLLANALVMLSPTAEDGEIEVRISHIFKLNNYLFYQLPQVVLENSCRADEHECPYGRTSVELCKLICEVLRIGDPPSEQGQNYHPMFFTHDHPVEEFFCICIVLLNKTWKEMRATIEDFVKVFSVVREQITRALATQPTGLDKFRAKLQLLTYSEITNLWQQERTSREEWESHARPIVELKEQITPEIMELIQQQRLGFLVEGTRFTKYSMRGQRIKDKFWYVRLSPNHKVFHYGDCDEKSVPTLEELPNKLAVVDIKTLVTGKECPHMKDVRSEIRRYTLYTFQYYLLVAQACQTYGPLVASMFHVCSVLPASKIMIVFYVLRGRKTTHQLAFSLTLDSVEVTSLDFVAPDEQVFDYWTDGINALLGNKMTSKETENDLETLLSMDIKLRLLDAEGVDIPQDPPPIPADPPNYDFCYELK</sequence>
<dbReference type="InterPro" id="IPR024574">
    <property type="entry name" value="ELMO_ARM"/>
</dbReference>
<dbReference type="SUPFAM" id="SSF50729">
    <property type="entry name" value="PH domain-like"/>
    <property type="match status" value="1"/>
</dbReference>
<dbReference type="InterPro" id="IPR016024">
    <property type="entry name" value="ARM-type_fold"/>
</dbReference>
<dbReference type="Pfam" id="PF11841">
    <property type="entry name" value="ELMO_ARM"/>
    <property type="match status" value="1"/>
</dbReference>
<name>A0A7R9GS59_TIMCR</name>
<keyword evidence="3" id="KW-0729">SH3-binding</keyword>
<dbReference type="GO" id="GO:0017124">
    <property type="term" value="F:SH3 domain binding"/>
    <property type="evidence" value="ECO:0007669"/>
    <property type="project" value="UniProtKB-KW"/>
</dbReference>
<dbReference type="PANTHER" id="PTHR12771:SF56">
    <property type="entry name" value="CED-12"/>
    <property type="match status" value="1"/>
</dbReference>
<protein>
    <recommendedName>
        <fullName evidence="5">ELMO domain-containing protein</fullName>
    </recommendedName>
</protein>
<evidence type="ECO:0000256" key="2">
    <source>
        <dbReference type="ARBA" id="ARBA00022907"/>
    </source>
</evidence>
<dbReference type="Gene3D" id="6.10.250.810">
    <property type="match status" value="1"/>
</dbReference>
<reference evidence="6" key="1">
    <citation type="submission" date="2020-11" db="EMBL/GenBank/DDBJ databases">
        <authorList>
            <person name="Tran Van P."/>
        </authorList>
    </citation>
    <scope>NUCLEOTIDE SEQUENCE</scope>
</reference>
<dbReference type="GO" id="GO:0007015">
    <property type="term" value="P:actin filament organization"/>
    <property type="evidence" value="ECO:0007669"/>
    <property type="project" value="TreeGrafter"/>
</dbReference>
<dbReference type="InterPro" id="IPR011993">
    <property type="entry name" value="PH-like_dom_sf"/>
</dbReference>
<dbReference type="PANTHER" id="PTHR12771">
    <property type="entry name" value="ENGULFMENT AND CELL MOTILITY"/>
    <property type="match status" value="1"/>
</dbReference>
<dbReference type="GO" id="GO:0005886">
    <property type="term" value="C:plasma membrane"/>
    <property type="evidence" value="ECO:0007669"/>
    <property type="project" value="TreeGrafter"/>
</dbReference>
<gene>
    <name evidence="6" type="ORF">TCEB3V08_LOCUS982</name>
</gene>
<accession>A0A7R9GS59</accession>
<dbReference type="Gene3D" id="2.30.29.30">
    <property type="entry name" value="Pleckstrin-homology domain (PH domain)/Phosphotyrosine-binding domain (PTB)"/>
    <property type="match status" value="1"/>
</dbReference>
<evidence type="ECO:0000313" key="6">
    <source>
        <dbReference type="EMBL" id="CAD7392982.1"/>
    </source>
</evidence>
<dbReference type="EMBL" id="OC316618">
    <property type="protein sequence ID" value="CAD7392982.1"/>
    <property type="molecule type" value="Genomic_DNA"/>
</dbReference>
<dbReference type="InterPro" id="IPR050868">
    <property type="entry name" value="ELMO_domain-containing"/>
</dbReference>
<dbReference type="InterPro" id="IPR006816">
    <property type="entry name" value="ELMO_dom"/>
</dbReference>
<proteinExistence type="predicted"/>
<keyword evidence="1" id="KW-0053">Apoptosis</keyword>
<dbReference type="Pfam" id="PF16457">
    <property type="entry name" value="PH_12"/>
    <property type="match status" value="2"/>
</dbReference>